<sequence length="254" mass="26650">MMTNAEFKARLVAREPMLGAFIKTPHPIVIEIMARAGFDFLVVDAEHAPFDRGTVDAMTMAGRAEGCPIVVRVPVATAEWVLNVLDGGAAGVMVPHVETAEQAKDLARAVNYGPGGRGFAGTSRAADYAGRSLKEHLSAARSEVALICQIEDPDGVVNYTEIAEVDGVDALFIGRADLAVSHGLSDFFAPEVAEMTREILSAKGAATGLYCAPTEPLDAHRVAGGSFFVVGSEHTLMQLGGAALVEKFKKPAGG</sequence>
<keyword evidence="2" id="KW-0479">Metal-binding</keyword>
<reference evidence="5" key="1">
    <citation type="journal article" date="2015" name="Nature">
        <title>Complex archaea that bridge the gap between prokaryotes and eukaryotes.</title>
        <authorList>
            <person name="Spang A."/>
            <person name="Saw J.H."/>
            <person name="Jorgensen S.L."/>
            <person name="Zaremba-Niedzwiedzka K."/>
            <person name="Martijn J."/>
            <person name="Lind A.E."/>
            <person name="van Eijk R."/>
            <person name="Schleper C."/>
            <person name="Guy L."/>
            <person name="Ettema T.J."/>
        </authorList>
    </citation>
    <scope>NUCLEOTIDE SEQUENCE</scope>
</reference>
<dbReference type="InterPro" id="IPR040442">
    <property type="entry name" value="Pyrv_kinase-like_dom_sf"/>
</dbReference>
<dbReference type="AlphaFoldDB" id="A0A0F9RL04"/>
<dbReference type="GO" id="GO:0016832">
    <property type="term" value="F:aldehyde-lyase activity"/>
    <property type="evidence" value="ECO:0007669"/>
    <property type="project" value="TreeGrafter"/>
</dbReference>
<proteinExistence type="inferred from homology"/>
<protein>
    <recommendedName>
        <fullName evidence="4">HpcH/HpaI aldolase/citrate lyase domain-containing protein</fullName>
    </recommendedName>
</protein>
<dbReference type="GO" id="GO:0005737">
    <property type="term" value="C:cytoplasm"/>
    <property type="evidence" value="ECO:0007669"/>
    <property type="project" value="TreeGrafter"/>
</dbReference>
<evidence type="ECO:0000256" key="1">
    <source>
        <dbReference type="ARBA" id="ARBA00005568"/>
    </source>
</evidence>
<evidence type="ECO:0000256" key="2">
    <source>
        <dbReference type="ARBA" id="ARBA00022723"/>
    </source>
</evidence>
<dbReference type="InterPro" id="IPR005000">
    <property type="entry name" value="Aldolase/citrate-lyase_domain"/>
</dbReference>
<dbReference type="InterPro" id="IPR050251">
    <property type="entry name" value="HpcH-HpaI_aldolase"/>
</dbReference>
<evidence type="ECO:0000256" key="3">
    <source>
        <dbReference type="ARBA" id="ARBA00023239"/>
    </source>
</evidence>
<dbReference type="SUPFAM" id="SSF51621">
    <property type="entry name" value="Phosphoenolpyruvate/pyruvate domain"/>
    <property type="match status" value="1"/>
</dbReference>
<organism evidence="5">
    <name type="scientific">marine sediment metagenome</name>
    <dbReference type="NCBI Taxonomy" id="412755"/>
    <lineage>
        <taxon>unclassified sequences</taxon>
        <taxon>metagenomes</taxon>
        <taxon>ecological metagenomes</taxon>
    </lineage>
</organism>
<dbReference type="Gene3D" id="3.20.20.60">
    <property type="entry name" value="Phosphoenolpyruvate-binding domains"/>
    <property type="match status" value="1"/>
</dbReference>
<dbReference type="PANTHER" id="PTHR30502:SF0">
    <property type="entry name" value="PHOSPHOENOLPYRUVATE CARBOXYLASE FAMILY PROTEIN"/>
    <property type="match status" value="1"/>
</dbReference>
<accession>A0A0F9RL04</accession>
<dbReference type="InterPro" id="IPR015813">
    <property type="entry name" value="Pyrv/PenolPyrv_kinase-like_dom"/>
</dbReference>
<keyword evidence="3" id="KW-0456">Lyase</keyword>
<comment type="caution">
    <text evidence="5">The sequence shown here is derived from an EMBL/GenBank/DDBJ whole genome shotgun (WGS) entry which is preliminary data.</text>
</comment>
<feature type="domain" description="HpcH/HpaI aldolase/citrate lyase" evidence="4">
    <location>
        <begin position="19"/>
        <end position="207"/>
    </location>
</feature>
<dbReference type="PANTHER" id="PTHR30502">
    <property type="entry name" value="2-KETO-3-DEOXY-L-RHAMNONATE ALDOLASE"/>
    <property type="match status" value="1"/>
</dbReference>
<dbReference type="Pfam" id="PF03328">
    <property type="entry name" value="HpcH_HpaI"/>
    <property type="match status" value="1"/>
</dbReference>
<dbReference type="EMBL" id="LAZR01000812">
    <property type="protein sequence ID" value="KKN57250.1"/>
    <property type="molecule type" value="Genomic_DNA"/>
</dbReference>
<gene>
    <name evidence="5" type="ORF">LCGC14_0564210</name>
</gene>
<evidence type="ECO:0000313" key="5">
    <source>
        <dbReference type="EMBL" id="KKN57250.1"/>
    </source>
</evidence>
<evidence type="ECO:0000259" key="4">
    <source>
        <dbReference type="Pfam" id="PF03328"/>
    </source>
</evidence>
<name>A0A0F9RL04_9ZZZZ</name>
<comment type="similarity">
    <text evidence="1">Belongs to the HpcH/HpaI aldolase family.</text>
</comment>
<dbReference type="GO" id="GO:0046872">
    <property type="term" value="F:metal ion binding"/>
    <property type="evidence" value="ECO:0007669"/>
    <property type="project" value="UniProtKB-KW"/>
</dbReference>